<gene>
    <name evidence="3" type="ORF">GCM10023320_72180</name>
</gene>
<protein>
    <recommendedName>
        <fullName evidence="2">Carboxymuconolactone decarboxylase-like domain-containing protein</fullName>
    </recommendedName>
</protein>
<dbReference type="InterPro" id="IPR029032">
    <property type="entry name" value="AhpD-like"/>
</dbReference>
<feature type="region of interest" description="Disordered" evidence="1">
    <location>
        <begin position="222"/>
        <end position="241"/>
    </location>
</feature>
<reference evidence="4" key="1">
    <citation type="journal article" date="2019" name="Int. J. Syst. Evol. Microbiol.">
        <title>The Global Catalogue of Microorganisms (GCM) 10K type strain sequencing project: providing services to taxonomists for standard genome sequencing and annotation.</title>
        <authorList>
            <consortium name="The Broad Institute Genomics Platform"/>
            <consortium name="The Broad Institute Genome Sequencing Center for Infectious Disease"/>
            <person name="Wu L."/>
            <person name="Ma J."/>
        </authorList>
    </citation>
    <scope>NUCLEOTIDE SEQUENCE [LARGE SCALE GENOMIC DNA]</scope>
    <source>
        <strain evidence="4">JCM 18302</strain>
    </source>
</reference>
<evidence type="ECO:0000259" key="2">
    <source>
        <dbReference type="Pfam" id="PF02627"/>
    </source>
</evidence>
<keyword evidence="4" id="KW-1185">Reference proteome</keyword>
<organism evidence="3 4">
    <name type="scientific">Pseudonocardia adelaidensis</name>
    <dbReference type="NCBI Taxonomy" id="648754"/>
    <lineage>
        <taxon>Bacteria</taxon>
        <taxon>Bacillati</taxon>
        <taxon>Actinomycetota</taxon>
        <taxon>Actinomycetes</taxon>
        <taxon>Pseudonocardiales</taxon>
        <taxon>Pseudonocardiaceae</taxon>
        <taxon>Pseudonocardia</taxon>
    </lineage>
</organism>
<evidence type="ECO:0000313" key="3">
    <source>
        <dbReference type="EMBL" id="GAA5138175.1"/>
    </source>
</evidence>
<accession>A0ABP9P366</accession>
<dbReference type="PANTHER" id="PTHR33570">
    <property type="entry name" value="4-CARBOXYMUCONOLACTONE DECARBOXYLASE FAMILY PROTEIN"/>
    <property type="match status" value="1"/>
</dbReference>
<name>A0ABP9P366_9PSEU</name>
<dbReference type="Proteomes" id="UP001500804">
    <property type="component" value="Unassembled WGS sequence"/>
</dbReference>
<dbReference type="InterPro" id="IPR052512">
    <property type="entry name" value="4CMD/NDH-1_regulator"/>
</dbReference>
<dbReference type="EMBL" id="BAABJO010000039">
    <property type="protein sequence ID" value="GAA5138175.1"/>
    <property type="molecule type" value="Genomic_DNA"/>
</dbReference>
<dbReference type="PANTHER" id="PTHR33570:SF2">
    <property type="entry name" value="CARBOXYMUCONOLACTONE DECARBOXYLASE-LIKE DOMAIN-CONTAINING PROTEIN"/>
    <property type="match status" value="1"/>
</dbReference>
<dbReference type="SUPFAM" id="SSF69118">
    <property type="entry name" value="AhpD-like"/>
    <property type="match status" value="1"/>
</dbReference>
<feature type="domain" description="Carboxymuconolactone decarboxylase-like" evidence="2">
    <location>
        <begin position="135"/>
        <end position="213"/>
    </location>
</feature>
<dbReference type="Pfam" id="PF02627">
    <property type="entry name" value="CMD"/>
    <property type="match status" value="1"/>
</dbReference>
<evidence type="ECO:0000313" key="4">
    <source>
        <dbReference type="Proteomes" id="UP001500804"/>
    </source>
</evidence>
<dbReference type="RefSeq" id="WP_345611500.1">
    <property type="nucleotide sequence ID" value="NZ_BAABJO010000039.1"/>
</dbReference>
<evidence type="ECO:0000256" key="1">
    <source>
        <dbReference type="SAM" id="MobiDB-lite"/>
    </source>
</evidence>
<proteinExistence type="predicted"/>
<comment type="caution">
    <text evidence="3">The sequence shown here is derived from an EMBL/GenBank/DDBJ whole genome shotgun (WGS) entry which is preliminary data.</text>
</comment>
<dbReference type="InterPro" id="IPR003779">
    <property type="entry name" value="CMD-like"/>
</dbReference>
<dbReference type="Gene3D" id="1.20.1290.10">
    <property type="entry name" value="AhpD-like"/>
    <property type="match status" value="1"/>
</dbReference>
<sequence>MSDRAEVDLPSSPLAAVDPEFERMALETGAFTYGLAGTSVREKLLQVITDDVCRAHLGLAFRLHVTAAKMHGIPYADVLALLRFVAPYAGYPAAADALDRLGALGPEVGFDTTVAAQPEKDAGEPDPALRSSDGWMAGFLTSRTGRAWSEERLTPRERVIVVITTDVSMQTLGDPFHGHVQLARRLGLSDDEIRDVVRFTAELCSARTVTALAELDRIRSREDGRDPAGTYPADVDARTGM</sequence>